<dbReference type="AlphaFoldDB" id="A0A1G2HGJ9"/>
<protein>
    <recommendedName>
        <fullName evidence="1">Glycosyltransferase 2-like domain-containing protein</fullName>
    </recommendedName>
</protein>
<organism evidence="2 3">
    <name type="scientific">Candidatus Spechtbacteria bacterium RIFCSPLOWO2_12_FULL_38_22</name>
    <dbReference type="NCBI Taxonomy" id="1802165"/>
    <lineage>
        <taxon>Bacteria</taxon>
        <taxon>Candidatus Spechtiibacteriota</taxon>
    </lineage>
</organism>
<dbReference type="STRING" id="1802165.A3F94_00105"/>
<dbReference type="Gene3D" id="3.90.550.10">
    <property type="entry name" value="Spore Coat Polysaccharide Biosynthesis Protein SpsA, Chain A"/>
    <property type="match status" value="1"/>
</dbReference>
<evidence type="ECO:0000313" key="3">
    <source>
        <dbReference type="Proteomes" id="UP000176770"/>
    </source>
</evidence>
<name>A0A1G2HGJ9_9BACT</name>
<dbReference type="InterPro" id="IPR001173">
    <property type="entry name" value="Glyco_trans_2-like"/>
</dbReference>
<sequence length="276" mass="32299">MDISVVVNHYKSSEMLKLSLGHLKIWQKEFEKDGKKAEIIVTDSQTTFETKLLMQDKFQDIHFIEEKNNIGFGKSINNALKKVTGKFIFIVNADLIIPKPEDLNKMIEYLEGNKDVGIVGPSLKNFDETHQSSAFRYYTPATMVARRTPLGKTKWGKAILNNFMLNDVKNLLHKPHEVDWIMGSALLTKKEHLDKLGFFDERYFMYMEDVDLCRRFWESGLKVIYYPYATMYHFHGAASRSRNIFKALFNKYTRVHMASAWKFFRKHGLKKVRHGI</sequence>
<dbReference type="PANTHER" id="PTHR43179">
    <property type="entry name" value="RHAMNOSYLTRANSFERASE WBBL"/>
    <property type="match status" value="1"/>
</dbReference>
<dbReference type="PANTHER" id="PTHR43179:SF7">
    <property type="entry name" value="RHAMNOSYLTRANSFERASE WBBL"/>
    <property type="match status" value="1"/>
</dbReference>
<reference evidence="2 3" key="1">
    <citation type="journal article" date="2016" name="Nat. Commun.">
        <title>Thousands of microbial genomes shed light on interconnected biogeochemical processes in an aquifer system.</title>
        <authorList>
            <person name="Anantharaman K."/>
            <person name="Brown C.T."/>
            <person name="Hug L.A."/>
            <person name="Sharon I."/>
            <person name="Castelle C.J."/>
            <person name="Probst A.J."/>
            <person name="Thomas B.C."/>
            <person name="Singh A."/>
            <person name="Wilkins M.J."/>
            <person name="Karaoz U."/>
            <person name="Brodie E.L."/>
            <person name="Williams K.H."/>
            <person name="Hubbard S.S."/>
            <person name="Banfield J.F."/>
        </authorList>
    </citation>
    <scope>NUCLEOTIDE SEQUENCE [LARGE SCALE GENOMIC DNA]</scope>
</reference>
<dbReference type="EMBL" id="MHOK01000020">
    <property type="protein sequence ID" value="OGZ61624.1"/>
    <property type="molecule type" value="Genomic_DNA"/>
</dbReference>
<gene>
    <name evidence="2" type="ORF">A3F94_00105</name>
</gene>
<comment type="caution">
    <text evidence="2">The sequence shown here is derived from an EMBL/GenBank/DDBJ whole genome shotgun (WGS) entry which is preliminary data.</text>
</comment>
<proteinExistence type="predicted"/>
<evidence type="ECO:0000259" key="1">
    <source>
        <dbReference type="Pfam" id="PF00535"/>
    </source>
</evidence>
<feature type="domain" description="Glycosyltransferase 2-like" evidence="1">
    <location>
        <begin position="5"/>
        <end position="134"/>
    </location>
</feature>
<dbReference type="InterPro" id="IPR029044">
    <property type="entry name" value="Nucleotide-diphossugar_trans"/>
</dbReference>
<accession>A0A1G2HGJ9</accession>
<dbReference type="Pfam" id="PF00535">
    <property type="entry name" value="Glycos_transf_2"/>
    <property type="match status" value="1"/>
</dbReference>
<dbReference type="SUPFAM" id="SSF53448">
    <property type="entry name" value="Nucleotide-diphospho-sugar transferases"/>
    <property type="match status" value="1"/>
</dbReference>
<evidence type="ECO:0000313" key="2">
    <source>
        <dbReference type="EMBL" id="OGZ61624.1"/>
    </source>
</evidence>
<dbReference type="Proteomes" id="UP000176770">
    <property type="component" value="Unassembled WGS sequence"/>
</dbReference>